<dbReference type="PANTHER" id="PTHR37017">
    <property type="entry name" value="AB HYDROLASE-1 DOMAIN-CONTAINING PROTEIN-RELATED"/>
    <property type="match status" value="1"/>
</dbReference>
<dbReference type="SUPFAM" id="SSF53474">
    <property type="entry name" value="alpha/beta-Hydrolases"/>
    <property type="match status" value="1"/>
</dbReference>
<dbReference type="InterPro" id="IPR052897">
    <property type="entry name" value="Sec-Metab_Biosynth_Hydrolase"/>
</dbReference>
<protein>
    <submittedName>
        <fullName evidence="2">Alpha/beta-hydrolase like protein</fullName>
    </submittedName>
</protein>
<organism evidence="2 3">
    <name type="scientific">Zymoseptoria brevis</name>
    <dbReference type="NCBI Taxonomy" id="1047168"/>
    <lineage>
        <taxon>Eukaryota</taxon>
        <taxon>Fungi</taxon>
        <taxon>Dikarya</taxon>
        <taxon>Ascomycota</taxon>
        <taxon>Pezizomycotina</taxon>
        <taxon>Dothideomycetes</taxon>
        <taxon>Dothideomycetidae</taxon>
        <taxon>Mycosphaerellales</taxon>
        <taxon>Mycosphaerellaceae</taxon>
        <taxon>Zymoseptoria</taxon>
    </lineage>
</organism>
<sequence length="255" mass="28179">MSSKPGLVLVHGAWHSPSHWEIVTSKLRAEGYTVEVPALPSVAKVAAEDVFTKDVAAVKQAIQNITKTGRNVVLVMHSYGGVCGSEAVAEVLEDSKASPDPTQGRIVHLLYVAAIIVEKGMSVQGAELSPHEWEVKENVIHHLNPQYRFYNTTSPQIAQSSISLMGPQALQSFSTPTQYRGWADYDLPLTYIACLRDHALWFEVEVAKFFQRIDEANVKDFTIVEISCDHSPWINSGQKEFFEALDGVLEKASKA</sequence>
<keyword evidence="2" id="KW-0378">Hydrolase</keyword>
<name>A0A0F4GDF0_9PEZI</name>
<dbReference type="InterPro" id="IPR029058">
    <property type="entry name" value="AB_hydrolase_fold"/>
</dbReference>
<dbReference type="EMBL" id="LAFY01004078">
    <property type="protein sequence ID" value="KJX95364.1"/>
    <property type="molecule type" value="Genomic_DNA"/>
</dbReference>
<dbReference type="OrthoDB" id="408373at2759"/>
<evidence type="ECO:0000313" key="3">
    <source>
        <dbReference type="Proteomes" id="UP000033647"/>
    </source>
</evidence>
<comment type="caution">
    <text evidence="2">The sequence shown here is derived from an EMBL/GenBank/DDBJ whole genome shotgun (WGS) entry which is preliminary data.</text>
</comment>
<dbReference type="AlphaFoldDB" id="A0A0F4GDF0"/>
<reference evidence="2 3" key="1">
    <citation type="submission" date="2015-03" db="EMBL/GenBank/DDBJ databases">
        <title>RNA-seq based gene annotation and comparative genomics of four Zymoseptoria species reveal species-specific pathogenicity related genes and transposable element activity.</title>
        <authorList>
            <person name="Grandaubert J."/>
            <person name="Bhattacharyya A."/>
            <person name="Stukenbrock E.H."/>
        </authorList>
    </citation>
    <scope>NUCLEOTIDE SEQUENCE [LARGE SCALE GENOMIC DNA]</scope>
    <source>
        <strain evidence="2 3">Zb18110</strain>
    </source>
</reference>
<dbReference type="GO" id="GO:0016787">
    <property type="term" value="F:hydrolase activity"/>
    <property type="evidence" value="ECO:0007669"/>
    <property type="project" value="UniProtKB-KW"/>
</dbReference>
<dbReference type="InterPro" id="IPR000073">
    <property type="entry name" value="AB_hydrolase_1"/>
</dbReference>
<feature type="domain" description="AB hydrolase-1" evidence="1">
    <location>
        <begin position="7"/>
        <end position="242"/>
    </location>
</feature>
<dbReference type="Pfam" id="PF12697">
    <property type="entry name" value="Abhydrolase_6"/>
    <property type="match status" value="1"/>
</dbReference>
<dbReference type="Gene3D" id="3.40.50.1820">
    <property type="entry name" value="alpha/beta hydrolase"/>
    <property type="match status" value="1"/>
</dbReference>
<dbReference type="Proteomes" id="UP000033647">
    <property type="component" value="Unassembled WGS sequence"/>
</dbReference>
<keyword evidence="3" id="KW-1185">Reference proteome</keyword>
<evidence type="ECO:0000313" key="2">
    <source>
        <dbReference type="EMBL" id="KJX95364.1"/>
    </source>
</evidence>
<evidence type="ECO:0000259" key="1">
    <source>
        <dbReference type="Pfam" id="PF12697"/>
    </source>
</evidence>
<dbReference type="PANTHER" id="PTHR37017:SF10">
    <property type="entry name" value="AB HYDROLASE-1 DOMAIN-CONTAINING PROTEIN"/>
    <property type="match status" value="1"/>
</dbReference>
<proteinExistence type="predicted"/>
<gene>
    <name evidence="2" type="ORF">TI39_contig4118g00012</name>
</gene>
<accession>A0A0F4GDF0</accession>
<dbReference type="STRING" id="1047168.A0A0F4GDF0"/>